<evidence type="ECO:0000313" key="1">
    <source>
        <dbReference type="EMBL" id="SKA05420.1"/>
    </source>
</evidence>
<keyword evidence="2" id="KW-1185">Reference proteome</keyword>
<gene>
    <name evidence="1" type="ORF">SAMN04488128_102489</name>
</gene>
<reference evidence="2" key="1">
    <citation type="submission" date="2017-02" db="EMBL/GenBank/DDBJ databases">
        <authorList>
            <person name="Varghese N."/>
            <person name="Submissions S."/>
        </authorList>
    </citation>
    <scope>NUCLEOTIDE SEQUENCE [LARGE SCALE GENOMIC DNA]</scope>
    <source>
        <strain evidence="2">DSM 22224</strain>
    </source>
</reference>
<sequence>MRLPVNNQIYYVQQEKYENYPSYRANNIGGLPPEIYPNKQNMLASNKPGGGCIER</sequence>
<name>A0A1T4QNT1_9BACT</name>
<evidence type="ECO:0000313" key="2">
    <source>
        <dbReference type="Proteomes" id="UP000190367"/>
    </source>
</evidence>
<protein>
    <submittedName>
        <fullName evidence="1">Uncharacterized protein</fullName>
    </submittedName>
</protein>
<dbReference type="Proteomes" id="UP000190367">
    <property type="component" value="Unassembled WGS sequence"/>
</dbReference>
<dbReference type="AlphaFoldDB" id="A0A1T4QNT1"/>
<organism evidence="1 2">
    <name type="scientific">Chitinophaga eiseniae</name>
    <dbReference type="NCBI Taxonomy" id="634771"/>
    <lineage>
        <taxon>Bacteria</taxon>
        <taxon>Pseudomonadati</taxon>
        <taxon>Bacteroidota</taxon>
        <taxon>Chitinophagia</taxon>
        <taxon>Chitinophagales</taxon>
        <taxon>Chitinophagaceae</taxon>
        <taxon>Chitinophaga</taxon>
    </lineage>
</organism>
<dbReference type="EMBL" id="FUWZ01000002">
    <property type="protein sequence ID" value="SKA05420.1"/>
    <property type="molecule type" value="Genomic_DNA"/>
</dbReference>
<dbReference type="STRING" id="634771.SAMN04488128_102489"/>
<proteinExistence type="predicted"/>
<accession>A0A1T4QNT1</accession>